<feature type="binding site" evidence="8">
    <location>
        <begin position="16"/>
        <end position="21"/>
    </location>
    <ligand>
        <name>ATP</name>
        <dbReference type="ChEBI" id="CHEBI:30616"/>
    </ligand>
</feature>
<evidence type="ECO:0000256" key="8">
    <source>
        <dbReference type="HAMAP-Rule" id="MF_00376"/>
    </source>
</evidence>
<dbReference type="AlphaFoldDB" id="A0A2I1YH42"/>
<name>A0A2I1YH42_STRMC</name>
<dbReference type="GO" id="GO:0005524">
    <property type="term" value="F:ATP binding"/>
    <property type="evidence" value="ECO:0007669"/>
    <property type="project" value="UniProtKB-UniRule"/>
</dbReference>
<dbReference type="PANTHER" id="PTHR10695:SF46">
    <property type="entry name" value="BIFUNCTIONAL COENZYME A SYNTHASE-RELATED"/>
    <property type="match status" value="1"/>
</dbReference>
<accession>A0A2I1YH42</accession>
<dbReference type="Pfam" id="PF01121">
    <property type="entry name" value="CoaE"/>
    <property type="match status" value="1"/>
</dbReference>
<dbReference type="EMBL" id="PKIB01000003">
    <property type="protein sequence ID" value="PLA54175.1"/>
    <property type="molecule type" value="Genomic_DNA"/>
</dbReference>
<organism evidence="10 11">
    <name type="scientific">Streptococcus macedonicus</name>
    <name type="common">Streptococcus gallolyticus macedonicus</name>
    <dbReference type="NCBI Taxonomy" id="59310"/>
    <lineage>
        <taxon>Bacteria</taxon>
        <taxon>Bacillati</taxon>
        <taxon>Bacillota</taxon>
        <taxon>Bacilli</taxon>
        <taxon>Lactobacillales</taxon>
        <taxon>Streptococcaceae</taxon>
        <taxon>Streptococcus</taxon>
    </lineage>
</organism>
<dbReference type="GO" id="GO:0004140">
    <property type="term" value="F:dephospho-CoA kinase activity"/>
    <property type="evidence" value="ECO:0007669"/>
    <property type="project" value="UniProtKB-UniRule"/>
</dbReference>
<evidence type="ECO:0000256" key="3">
    <source>
        <dbReference type="ARBA" id="ARBA00022679"/>
    </source>
</evidence>
<evidence type="ECO:0000256" key="1">
    <source>
        <dbReference type="ARBA" id="ARBA00009018"/>
    </source>
</evidence>
<comment type="function">
    <text evidence="8">Catalyzes the phosphorylation of the 3'-hydroxyl group of dephosphocoenzyme A to form coenzyme A.</text>
</comment>
<comment type="pathway">
    <text evidence="8">Cofactor biosynthesis; coenzyme A biosynthesis; CoA from (R)-pantothenate: step 5/5.</text>
</comment>
<comment type="similarity">
    <text evidence="1 8">Belongs to the CoaE family.</text>
</comment>
<dbReference type="NCBIfam" id="TIGR00152">
    <property type="entry name" value="dephospho-CoA kinase"/>
    <property type="match status" value="1"/>
</dbReference>
<dbReference type="GO" id="GO:0005737">
    <property type="term" value="C:cytoplasm"/>
    <property type="evidence" value="ECO:0007669"/>
    <property type="project" value="UniProtKB-SubCell"/>
</dbReference>
<dbReference type="PANTHER" id="PTHR10695">
    <property type="entry name" value="DEPHOSPHO-COA KINASE-RELATED"/>
    <property type="match status" value="1"/>
</dbReference>
<evidence type="ECO:0000256" key="2">
    <source>
        <dbReference type="ARBA" id="ARBA00022490"/>
    </source>
</evidence>
<keyword evidence="5 8" id="KW-0418">Kinase</keyword>
<gene>
    <name evidence="8" type="primary">coaE</name>
    <name evidence="10" type="ORF">CYK21_05980</name>
</gene>
<dbReference type="GO" id="GO:0015937">
    <property type="term" value="P:coenzyme A biosynthetic process"/>
    <property type="evidence" value="ECO:0007669"/>
    <property type="project" value="UniProtKB-UniRule"/>
</dbReference>
<evidence type="ECO:0000313" key="11">
    <source>
        <dbReference type="Proteomes" id="UP000235073"/>
    </source>
</evidence>
<evidence type="ECO:0000313" key="10">
    <source>
        <dbReference type="EMBL" id="PLA54175.1"/>
    </source>
</evidence>
<dbReference type="InterPro" id="IPR027417">
    <property type="entry name" value="P-loop_NTPase"/>
</dbReference>
<evidence type="ECO:0000256" key="6">
    <source>
        <dbReference type="ARBA" id="ARBA00022840"/>
    </source>
</evidence>
<keyword evidence="7 8" id="KW-0173">Coenzyme A biosynthesis</keyword>
<keyword evidence="3 8" id="KW-0808">Transferase</keyword>
<dbReference type="InterPro" id="IPR001977">
    <property type="entry name" value="Depp_CoAkinase"/>
</dbReference>
<dbReference type="Gene3D" id="3.40.50.300">
    <property type="entry name" value="P-loop containing nucleotide triphosphate hydrolases"/>
    <property type="match status" value="1"/>
</dbReference>
<reference evidence="10 11" key="1">
    <citation type="submission" date="2017-12" db="EMBL/GenBank/DDBJ databases">
        <title>Phylogenetic diversity of female urinary microbiome.</title>
        <authorList>
            <person name="Thomas-White K."/>
            <person name="Wolfe A.J."/>
        </authorList>
    </citation>
    <scope>NUCLEOTIDE SEQUENCE [LARGE SCALE GENOMIC DNA]</scope>
    <source>
        <strain evidence="10 11">UMB0733</strain>
    </source>
</reference>
<comment type="caution">
    <text evidence="10">The sequence shown here is derived from an EMBL/GenBank/DDBJ whole genome shotgun (WGS) entry which is preliminary data.</text>
</comment>
<protein>
    <recommendedName>
        <fullName evidence="8 9">Dephospho-CoA kinase</fullName>
        <ecNumber evidence="8 9">2.7.1.24</ecNumber>
    </recommendedName>
    <alternativeName>
        <fullName evidence="8">Dephosphocoenzyme A kinase</fullName>
    </alternativeName>
</protein>
<keyword evidence="6 8" id="KW-0067">ATP-binding</keyword>
<dbReference type="UniPathway" id="UPA00241">
    <property type="reaction ID" value="UER00356"/>
</dbReference>
<evidence type="ECO:0000256" key="9">
    <source>
        <dbReference type="NCBIfam" id="TIGR00152"/>
    </source>
</evidence>
<proteinExistence type="inferred from homology"/>
<dbReference type="SUPFAM" id="SSF52540">
    <property type="entry name" value="P-loop containing nucleoside triphosphate hydrolases"/>
    <property type="match status" value="1"/>
</dbReference>
<comment type="catalytic activity">
    <reaction evidence="8">
        <text>3'-dephospho-CoA + ATP = ADP + CoA + H(+)</text>
        <dbReference type="Rhea" id="RHEA:18245"/>
        <dbReference type="ChEBI" id="CHEBI:15378"/>
        <dbReference type="ChEBI" id="CHEBI:30616"/>
        <dbReference type="ChEBI" id="CHEBI:57287"/>
        <dbReference type="ChEBI" id="CHEBI:57328"/>
        <dbReference type="ChEBI" id="CHEBI:456216"/>
        <dbReference type="EC" id="2.7.1.24"/>
    </reaction>
</comment>
<sequence length="201" mass="23111">MSKTMTKIIGITGGIASGKSTVVAEIRKQGYQVIDADQVVHELQKKGGKLYQTLVEWLGHDILQENGELDRQKLGHAIFGNKEIMAKSSRLQNEIIRQELANRRNQLAQTEEVFFMDIPLLIELDYMDWFDEVWLVYVDEKTQLDRLVMRNHYTRSEAQQRIASQMSTEAKKAYADKLLDNRGNLQTLKGQVDQLLKTLSD</sequence>
<dbReference type="FunFam" id="3.40.50.300:FF:000991">
    <property type="entry name" value="Dephospho-CoA kinase"/>
    <property type="match status" value="1"/>
</dbReference>
<dbReference type="Proteomes" id="UP000235073">
    <property type="component" value="Unassembled WGS sequence"/>
</dbReference>
<keyword evidence="4 8" id="KW-0547">Nucleotide-binding</keyword>
<dbReference type="CDD" id="cd02022">
    <property type="entry name" value="DPCK"/>
    <property type="match status" value="1"/>
</dbReference>
<evidence type="ECO:0000256" key="7">
    <source>
        <dbReference type="ARBA" id="ARBA00022993"/>
    </source>
</evidence>
<evidence type="ECO:0000256" key="4">
    <source>
        <dbReference type="ARBA" id="ARBA00022741"/>
    </source>
</evidence>
<dbReference type="PROSITE" id="PS51219">
    <property type="entry name" value="DPCK"/>
    <property type="match status" value="1"/>
</dbReference>
<keyword evidence="2 8" id="KW-0963">Cytoplasm</keyword>
<dbReference type="EC" id="2.7.1.24" evidence="8 9"/>
<comment type="subcellular location">
    <subcellularLocation>
        <location evidence="8">Cytoplasm</location>
    </subcellularLocation>
</comment>
<evidence type="ECO:0000256" key="5">
    <source>
        <dbReference type="ARBA" id="ARBA00022777"/>
    </source>
</evidence>
<dbReference type="HAMAP" id="MF_00376">
    <property type="entry name" value="Dephospho_CoA_kinase"/>
    <property type="match status" value="1"/>
</dbReference>